<feature type="domain" description="TonB-dependent receptor-like beta-barrel" evidence="12">
    <location>
        <begin position="268"/>
        <end position="726"/>
    </location>
</feature>
<comment type="similarity">
    <text evidence="9 11">Belongs to the TonB-dependent receptor family.</text>
</comment>
<evidence type="ECO:0000256" key="7">
    <source>
        <dbReference type="ARBA" id="ARBA00023136"/>
    </source>
</evidence>
<dbReference type="GO" id="GO:0009279">
    <property type="term" value="C:cell outer membrane"/>
    <property type="evidence" value="ECO:0007669"/>
    <property type="project" value="UniProtKB-SubCell"/>
</dbReference>
<evidence type="ECO:0000256" key="5">
    <source>
        <dbReference type="ARBA" id="ARBA00022729"/>
    </source>
</evidence>
<evidence type="ECO:0000256" key="3">
    <source>
        <dbReference type="ARBA" id="ARBA00022452"/>
    </source>
</evidence>
<feature type="domain" description="TonB-dependent receptor plug" evidence="13">
    <location>
        <begin position="50"/>
        <end position="160"/>
    </location>
</feature>
<keyword evidence="6 11" id="KW-0798">TonB box</keyword>
<evidence type="ECO:0000259" key="12">
    <source>
        <dbReference type="Pfam" id="PF00593"/>
    </source>
</evidence>
<dbReference type="RefSeq" id="WP_111456535.1">
    <property type="nucleotide sequence ID" value="NZ_QFYP01000001.1"/>
</dbReference>
<organism evidence="14 15">
    <name type="scientific">Phenylobacterium hankyongense</name>
    <dbReference type="NCBI Taxonomy" id="1813876"/>
    <lineage>
        <taxon>Bacteria</taxon>
        <taxon>Pseudomonadati</taxon>
        <taxon>Pseudomonadota</taxon>
        <taxon>Alphaproteobacteria</taxon>
        <taxon>Caulobacterales</taxon>
        <taxon>Caulobacteraceae</taxon>
        <taxon>Phenylobacterium</taxon>
    </lineage>
</organism>
<dbReference type="PANTHER" id="PTHR30069">
    <property type="entry name" value="TONB-DEPENDENT OUTER MEMBRANE RECEPTOR"/>
    <property type="match status" value="1"/>
</dbReference>
<dbReference type="InterPro" id="IPR012910">
    <property type="entry name" value="Plug_dom"/>
</dbReference>
<reference evidence="15" key="1">
    <citation type="submission" date="2018-05" db="EMBL/GenBank/DDBJ databases">
        <authorList>
            <person name="Li X."/>
        </authorList>
    </citation>
    <scope>NUCLEOTIDE SEQUENCE [LARGE SCALE GENOMIC DNA]</scope>
    <source>
        <strain evidence="15">HKS-05</strain>
    </source>
</reference>
<dbReference type="Pfam" id="PF00593">
    <property type="entry name" value="TonB_dep_Rec_b-barrel"/>
    <property type="match status" value="1"/>
</dbReference>
<keyword evidence="4 9" id="KW-0812">Transmembrane</keyword>
<keyword evidence="5" id="KW-0732">Signal</keyword>
<accession>A0A328AVT9</accession>
<proteinExistence type="inferred from homology"/>
<evidence type="ECO:0000256" key="2">
    <source>
        <dbReference type="ARBA" id="ARBA00022448"/>
    </source>
</evidence>
<dbReference type="PROSITE" id="PS01156">
    <property type="entry name" value="TONB_DEPENDENT_REC_2"/>
    <property type="match status" value="1"/>
</dbReference>
<name>A0A328AVT9_9CAUL</name>
<keyword evidence="3 9" id="KW-1134">Transmembrane beta strand</keyword>
<evidence type="ECO:0000313" key="14">
    <source>
        <dbReference type="EMBL" id="RAK59242.1"/>
    </source>
</evidence>
<evidence type="ECO:0000256" key="4">
    <source>
        <dbReference type="ARBA" id="ARBA00022692"/>
    </source>
</evidence>
<dbReference type="Gene3D" id="2.40.170.20">
    <property type="entry name" value="TonB-dependent receptor, beta-barrel domain"/>
    <property type="match status" value="1"/>
</dbReference>
<evidence type="ECO:0000256" key="1">
    <source>
        <dbReference type="ARBA" id="ARBA00004571"/>
    </source>
</evidence>
<comment type="subcellular location">
    <subcellularLocation>
        <location evidence="1 9">Cell outer membrane</location>
        <topology evidence="1 9">Multi-pass membrane protein</topology>
    </subcellularLocation>
</comment>
<evidence type="ECO:0000256" key="10">
    <source>
        <dbReference type="PROSITE-ProRule" id="PRU10144"/>
    </source>
</evidence>
<keyword evidence="8 9" id="KW-0998">Cell outer membrane</keyword>
<keyword evidence="14" id="KW-0675">Receptor</keyword>
<evidence type="ECO:0000256" key="8">
    <source>
        <dbReference type="ARBA" id="ARBA00023237"/>
    </source>
</evidence>
<sequence>MKILTFLLAGAAIGVLGGRAPARAEEAPAQLSGVTVVARSPLSEAQAERDEIPAAAVTLDAADLQPGQGSALLQALERRAPGVALSDAQANPYQPNLVYRGFEASPLQGSAQGVAVYVDGVRFNQPFGDTVNWDLIPEAAIRALTLEGSNPVFGLNALGGSLSVRLRDGFSDPGGSATLSAGSFGARNAEVAYGRADGDLGLYVAASARDEDGWRDFSPSRVRQVYADLGLRHGPVELHAGLIAADNDLTGTGPAPVELLAADRRAVFTYPDETRNHFGLLRLSGDVEASPDLTLQARAYVGRLRQQTRNGDATDAAPCDADPALLCLEAEGPVLTDAAGAPIGDVLHGGPYAQLNVSDTRTTSSGAAAQLVWSRPLLGRANSLTAGASLDMGWTAFSAQSLLGALTADRGFAGMGGGGGVLVDQPGGPITPVALGARTRYAGLYVSDVWQAGPRLALTLSGRLNRAEIRLSDHRGTALDGDHSFTRFNPAAGLTYRLGGGVSGYLSYAQANRAPAPAELSCASAQAPCSLTNFFVADPPLKQVRAQTVEAGLRGRHGAHGLSASWSLGVFRTATADDISLVASEVRGRGYFQNVGRTRRQGVEAQGQLERGAFSAYASYALTDATFRSPLVLNSPDNPAADAGGQIFVRPGDALPGVARQRLKLGLSYAPEPWRVALDVTAASGQILFGDEANLQPRLPGYVVANLSAGWRLTPAMEMFLAVRNLTDARYATFGTFAQTDQVALAEAPGAANPRSLSPAAPRSVLAGLRLTF</sequence>
<evidence type="ECO:0000256" key="6">
    <source>
        <dbReference type="ARBA" id="ARBA00023077"/>
    </source>
</evidence>
<dbReference type="InterPro" id="IPR000531">
    <property type="entry name" value="Beta-barrel_TonB"/>
</dbReference>
<dbReference type="SUPFAM" id="SSF56935">
    <property type="entry name" value="Porins"/>
    <property type="match status" value="1"/>
</dbReference>
<dbReference type="Proteomes" id="UP000249842">
    <property type="component" value="Unassembled WGS sequence"/>
</dbReference>
<dbReference type="PANTHER" id="PTHR30069:SF39">
    <property type="entry name" value="BLL6183 PROTEIN"/>
    <property type="match status" value="1"/>
</dbReference>
<dbReference type="OrthoDB" id="593427at2"/>
<dbReference type="GO" id="GO:0044718">
    <property type="term" value="P:siderophore transmembrane transport"/>
    <property type="evidence" value="ECO:0007669"/>
    <property type="project" value="TreeGrafter"/>
</dbReference>
<dbReference type="GO" id="GO:0015344">
    <property type="term" value="F:siderophore uptake transmembrane transporter activity"/>
    <property type="evidence" value="ECO:0007669"/>
    <property type="project" value="TreeGrafter"/>
</dbReference>
<dbReference type="EMBL" id="QFYP01000001">
    <property type="protein sequence ID" value="RAK59242.1"/>
    <property type="molecule type" value="Genomic_DNA"/>
</dbReference>
<evidence type="ECO:0000259" key="13">
    <source>
        <dbReference type="Pfam" id="PF07715"/>
    </source>
</evidence>
<evidence type="ECO:0000313" key="15">
    <source>
        <dbReference type="Proteomes" id="UP000249842"/>
    </source>
</evidence>
<dbReference type="Pfam" id="PF07715">
    <property type="entry name" value="Plug"/>
    <property type="match status" value="1"/>
</dbReference>
<dbReference type="AlphaFoldDB" id="A0A328AVT9"/>
<feature type="short sequence motif" description="TonB C-terminal box" evidence="10">
    <location>
        <begin position="756"/>
        <end position="773"/>
    </location>
</feature>
<keyword evidence="7 9" id="KW-0472">Membrane</keyword>
<dbReference type="InterPro" id="IPR036942">
    <property type="entry name" value="Beta-barrel_TonB_sf"/>
</dbReference>
<dbReference type="Gene3D" id="2.170.130.10">
    <property type="entry name" value="TonB-dependent receptor, plug domain"/>
    <property type="match status" value="1"/>
</dbReference>
<evidence type="ECO:0000256" key="11">
    <source>
        <dbReference type="RuleBase" id="RU003357"/>
    </source>
</evidence>
<dbReference type="InterPro" id="IPR037066">
    <property type="entry name" value="Plug_dom_sf"/>
</dbReference>
<gene>
    <name evidence="14" type="ORF">DJ021_05210</name>
</gene>
<dbReference type="PROSITE" id="PS52016">
    <property type="entry name" value="TONB_DEPENDENT_REC_3"/>
    <property type="match status" value="1"/>
</dbReference>
<comment type="caution">
    <text evidence="14">The sequence shown here is derived from an EMBL/GenBank/DDBJ whole genome shotgun (WGS) entry which is preliminary data.</text>
</comment>
<keyword evidence="2 9" id="KW-0813">Transport</keyword>
<evidence type="ECO:0000256" key="9">
    <source>
        <dbReference type="PROSITE-ProRule" id="PRU01360"/>
    </source>
</evidence>
<keyword evidence="15" id="KW-1185">Reference proteome</keyword>
<dbReference type="InterPro" id="IPR039426">
    <property type="entry name" value="TonB-dep_rcpt-like"/>
</dbReference>
<dbReference type="InterPro" id="IPR010917">
    <property type="entry name" value="TonB_rcpt_CS"/>
</dbReference>
<protein>
    <submittedName>
        <fullName evidence="14">TonB-dependent receptor</fullName>
    </submittedName>
</protein>